<evidence type="ECO:0000313" key="3">
    <source>
        <dbReference type="Proteomes" id="UP000431401"/>
    </source>
</evidence>
<keyword evidence="3" id="KW-1185">Reference proteome</keyword>
<feature type="compositionally biased region" description="Low complexity" evidence="1">
    <location>
        <begin position="219"/>
        <end position="237"/>
    </location>
</feature>
<dbReference type="EMBL" id="WEGI01000016">
    <property type="protein sequence ID" value="MQY30994.1"/>
    <property type="molecule type" value="Genomic_DNA"/>
</dbReference>
<feature type="region of interest" description="Disordered" evidence="1">
    <location>
        <begin position="155"/>
        <end position="263"/>
    </location>
</feature>
<gene>
    <name evidence="2" type="ORF">NRB56_66000</name>
</gene>
<dbReference type="InterPro" id="IPR049709">
    <property type="entry name" value="IniB-like_N"/>
</dbReference>
<accession>A0A7K0E1H2</accession>
<protein>
    <submittedName>
        <fullName evidence="2">Uncharacterized protein</fullName>
    </submittedName>
</protein>
<name>A0A7K0E1H2_9NOCA</name>
<evidence type="ECO:0000313" key="2">
    <source>
        <dbReference type="EMBL" id="MQY30994.1"/>
    </source>
</evidence>
<sequence length="365" mass="34654">MRPNTILEFILGLLRDHEAAAGYCADPAAALCAAGLAAVTPEDIAAVAPMVAESALITDGFRLTTIVAVDAVAVPAGTRHGMPTGGFAVLDSELTASLRDSLIGRVGAGTARDSGGAGFAGTGRAVGTFAATGGPESIFGVEVITDLGVRAEDGSAGIGRGNRSAPNGSESSGFGWSTDGSASTGAHTDVLDGNGSGQLPGVFPSDPGGFEPSADLSCPPGHAKPAHPGGRTTDSGTGRSGDRLAGPDVAGAPSLSDEGGLGGDADGTAAVARIGAGWGSAEVLSLSDEGGLGGGAPKFAGASANASIGAAAASGSGGAGLHGGSATRAAGSLTVSRAAVAGTWSSVDVAHAFGSGVGGDRLGPV</sequence>
<reference evidence="2 3" key="1">
    <citation type="submission" date="2019-10" db="EMBL/GenBank/DDBJ databases">
        <title>Nocardia macrotermitis sp. nov. and Nocardia aurantia sp. nov., isolated from the gut of fungus growing-termite Macrotermes natalensis.</title>
        <authorList>
            <person name="Benndorf R."/>
            <person name="Schwitalla J."/>
            <person name="Martin K."/>
            <person name="De Beer W."/>
            <person name="Kaster A.-K."/>
            <person name="Vollmers J."/>
            <person name="Poulsen M."/>
            <person name="Beemelmanns C."/>
        </authorList>
    </citation>
    <scope>NUCLEOTIDE SEQUENCE [LARGE SCALE GENOMIC DNA]</scope>
    <source>
        <strain evidence="2 3">RB56</strain>
    </source>
</reference>
<proteinExistence type="predicted"/>
<dbReference type="AlphaFoldDB" id="A0A7K0E1H2"/>
<feature type="compositionally biased region" description="Polar residues" evidence="1">
    <location>
        <begin position="164"/>
        <end position="186"/>
    </location>
</feature>
<dbReference type="NCBIfam" id="NF038175">
    <property type="entry name" value="IniB_NTERM"/>
    <property type="match status" value="1"/>
</dbReference>
<organism evidence="2 3">
    <name type="scientific">Nocardia aurantia</name>
    <dbReference type="NCBI Taxonomy" id="2585199"/>
    <lineage>
        <taxon>Bacteria</taxon>
        <taxon>Bacillati</taxon>
        <taxon>Actinomycetota</taxon>
        <taxon>Actinomycetes</taxon>
        <taxon>Mycobacteriales</taxon>
        <taxon>Nocardiaceae</taxon>
        <taxon>Nocardia</taxon>
    </lineage>
</organism>
<comment type="caution">
    <text evidence="2">The sequence shown here is derived from an EMBL/GenBank/DDBJ whole genome shotgun (WGS) entry which is preliminary data.</text>
</comment>
<evidence type="ECO:0000256" key="1">
    <source>
        <dbReference type="SAM" id="MobiDB-lite"/>
    </source>
</evidence>
<dbReference type="Proteomes" id="UP000431401">
    <property type="component" value="Unassembled WGS sequence"/>
</dbReference>